<comment type="cofactor">
    <cofactor evidence="1">
        <name>Mg(2+)</name>
        <dbReference type="ChEBI" id="CHEBI:18420"/>
    </cofactor>
</comment>
<evidence type="ECO:0000259" key="9">
    <source>
        <dbReference type="Pfam" id="PF00334"/>
    </source>
</evidence>
<evidence type="ECO:0000256" key="2">
    <source>
        <dbReference type="ARBA" id="ARBA00022679"/>
    </source>
</evidence>
<dbReference type="PROSITE" id="PS51374">
    <property type="entry name" value="NDPK_LIKE"/>
    <property type="match status" value="1"/>
</dbReference>
<dbReference type="InterPro" id="IPR037994">
    <property type="entry name" value="NDPk6"/>
</dbReference>
<evidence type="ECO:0000313" key="12">
    <source>
        <dbReference type="Proteomes" id="UP000274756"/>
    </source>
</evidence>
<dbReference type="PANTHER" id="PTHR46956">
    <property type="entry name" value="NUCLEOSIDE DIPHOSPHATE KINASE 6"/>
    <property type="match status" value="1"/>
</dbReference>
<keyword evidence="4" id="KW-0547">Nucleotide-binding</keyword>
<dbReference type="GO" id="GO:0046872">
    <property type="term" value="F:metal ion binding"/>
    <property type="evidence" value="ECO:0007669"/>
    <property type="project" value="UniProtKB-KW"/>
</dbReference>
<dbReference type="Proteomes" id="UP000274756">
    <property type="component" value="Unassembled WGS sequence"/>
</dbReference>
<dbReference type="GO" id="GO:0005524">
    <property type="term" value="F:ATP binding"/>
    <property type="evidence" value="ECO:0007669"/>
    <property type="project" value="UniProtKB-KW"/>
</dbReference>
<keyword evidence="3" id="KW-0479">Metal-binding</keyword>
<keyword evidence="2" id="KW-0808">Transferase</keyword>
<evidence type="ECO:0000256" key="7">
    <source>
        <dbReference type="ARBA" id="ARBA00022842"/>
    </source>
</evidence>
<dbReference type="EMBL" id="UYYG01000001">
    <property type="protein sequence ID" value="VDN50207.1"/>
    <property type="molecule type" value="Genomic_DNA"/>
</dbReference>
<dbReference type="GO" id="GO:0004550">
    <property type="term" value="F:nucleoside diphosphate kinase activity"/>
    <property type="evidence" value="ECO:0007669"/>
    <property type="project" value="InterPro"/>
</dbReference>
<sequence length="67" mass="7915">MKLYYNGNAIEKWRNLMGPSKMSHYLTNNANENLRKKFALSDTRNVVHGADSFDNFNKEIKLFHSFF</sequence>
<dbReference type="Proteomes" id="UP000038040">
    <property type="component" value="Unplaced"/>
</dbReference>
<keyword evidence="12" id="KW-1185">Reference proteome</keyword>
<comment type="similarity">
    <text evidence="8">Belongs to the NDK family.</text>
</comment>
<dbReference type="PANTHER" id="PTHR46956:SF1">
    <property type="entry name" value="NUCLEOSIDE DIPHOSPHATE KINASE 6"/>
    <property type="match status" value="1"/>
</dbReference>
<evidence type="ECO:0000256" key="4">
    <source>
        <dbReference type="ARBA" id="ARBA00022741"/>
    </source>
</evidence>
<evidence type="ECO:0000256" key="6">
    <source>
        <dbReference type="ARBA" id="ARBA00022840"/>
    </source>
</evidence>
<keyword evidence="7" id="KW-0460">Magnesium</keyword>
<organism evidence="11 13">
    <name type="scientific">Dracunculus medinensis</name>
    <name type="common">Guinea worm</name>
    <dbReference type="NCBI Taxonomy" id="318479"/>
    <lineage>
        <taxon>Eukaryota</taxon>
        <taxon>Metazoa</taxon>
        <taxon>Ecdysozoa</taxon>
        <taxon>Nematoda</taxon>
        <taxon>Chromadorea</taxon>
        <taxon>Rhabditida</taxon>
        <taxon>Spirurina</taxon>
        <taxon>Dracunculoidea</taxon>
        <taxon>Dracunculidae</taxon>
        <taxon>Dracunculus</taxon>
    </lineage>
</organism>
<proteinExistence type="inferred from homology"/>
<reference evidence="13" key="1">
    <citation type="submission" date="2017-02" db="UniProtKB">
        <authorList>
            <consortium name="WormBaseParasite"/>
        </authorList>
    </citation>
    <scope>IDENTIFICATION</scope>
</reference>
<keyword evidence="6" id="KW-0067">ATP-binding</keyword>
<dbReference type="SUPFAM" id="SSF54919">
    <property type="entry name" value="Nucleoside diphosphate kinase, NDK"/>
    <property type="match status" value="1"/>
</dbReference>
<evidence type="ECO:0000256" key="5">
    <source>
        <dbReference type="ARBA" id="ARBA00022777"/>
    </source>
</evidence>
<feature type="domain" description="Nucleoside diphosphate kinase-like" evidence="9">
    <location>
        <begin position="7"/>
        <end position="64"/>
    </location>
</feature>
<evidence type="ECO:0000256" key="8">
    <source>
        <dbReference type="PROSITE-ProRule" id="PRU00706"/>
    </source>
</evidence>
<dbReference type="Pfam" id="PF00334">
    <property type="entry name" value="NDK"/>
    <property type="match status" value="1"/>
</dbReference>
<evidence type="ECO:0000313" key="11">
    <source>
        <dbReference type="Proteomes" id="UP000038040"/>
    </source>
</evidence>
<reference evidence="10 12" key="2">
    <citation type="submission" date="2018-11" db="EMBL/GenBank/DDBJ databases">
        <authorList>
            <consortium name="Pathogen Informatics"/>
        </authorList>
    </citation>
    <scope>NUCLEOTIDE SEQUENCE [LARGE SCALE GENOMIC DNA]</scope>
</reference>
<gene>
    <name evidence="10" type="ORF">DME_LOCUS180</name>
</gene>
<evidence type="ECO:0000313" key="10">
    <source>
        <dbReference type="EMBL" id="VDN50207.1"/>
    </source>
</evidence>
<comment type="caution">
    <text evidence="8">Lacks conserved residue(s) required for the propagation of feature annotation.</text>
</comment>
<dbReference type="Gene3D" id="3.30.70.141">
    <property type="entry name" value="Nucleoside diphosphate kinase-like domain"/>
    <property type="match status" value="1"/>
</dbReference>
<name>A0A0N4U7I8_DRAME</name>
<dbReference type="InterPro" id="IPR036850">
    <property type="entry name" value="NDK-like_dom_sf"/>
</dbReference>
<dbReference type="InterPro" id="IPR034907">
    <property type="entry name" value="NDK-like_dom"/>
</dbReference>
<dbReference type="STRING" id="318479.A0A0N4U7I8"/>
<evidence type="ECO:0000256" key="1">
    <source>
        <dbReference type="ARBA" id="ARBA00001946"/>
    </source>
</evidence>
<keyword evidence="5" id="KW-0418">Kinase</keyword>
<evidence type="ECO:0000313" key="13">
    <source>
        <dbReference type="WBParaSite" id="DME_0000295101-mRNA-1"/>
    </source>
</evidence>
<protein>
    <submittedName>
        <fullName evidence="13">NDK domain-containing protein</fullName>
    </submittedName>
</protein>
<dbReference type="OrthoDB" id="25346at2759"/>
<evidence type="ECO:0000256" key="3">
    <source>
        <dbReference type="ARBA" id="ARBA00022723"/>
    </source>
</evidence>
<dbReference type="AlphaFoldDB" id="A0A0N4U7I8"/>
<dbReference type="WBParaSite" id="DME_0000295101-mRNA-1">
    <property type="protein sequence ID" value="DME_0000295101-mRNA-1"/>
    <property type="gene ID" value="DME_0000295101"/>
</dbReference>
<accession>A0A0N4U7I8</accession>